<dbReference type="SUPFAM" id="SSF53335">
    <property type="entry name" value="S-adenosyl-L-methionine-dependent methyltransferases"/>
    <property type="match status" value="1"/>
</dbReference>
<gene>
    <name evidence="10" type="ORF">PACLA_8A076171</name>
</gene>
<dbReference type="FunFam" id="1.10.10.10:FF:000358">
    <property type="entry name" value="Acetylserotonin O-methyltransferase"/>
    <property type="match status" value="1"/>
</dbReference>
<dbReference type="InterPro" id="IPR036390">
    <property type="entry name" value="WH_DNA-bd_sf"/>
</dbReference>
<feature type="domain" description="O-methyltransferase C-terminal" evidence="8">
    <location>
        <begin position="158"/>
        <end position="323"/>
    </location>
</feature>
<dbReference type="GO" id="GO:0017096">
    <property type="term" value="F:acetylserotonin O-methyltransferase activity"/>
    <property type="evidence" value="ECO:0007669"/>
    <property type="project" value="UniProtKB-EC"/>
</dbReference>
<evidence type="ECO:0000256" key="5">
    <source>
        <dbReference type="ARBA" id="ARBA00039116"/>
    </source>
</evidence>
<keyword evidence="1" id="KW-0489">Methyltransferase</keyword>
<dbReference type="Pfam" id="PF00891">
    <property type="entry name" value="Methyltransf_2"/>
    <property type="match status" value="1"/>
</dbReference>
<name>A0A6S7IX71_PARCT</name>
<dbReference type="Proteomes" id="UP001152795">
    <property type="component" value="Unassembled WGS sequence"/>
</dbReference>
<evidence type="ECO:0000259" key="8">
    <source>
        <dbReference type="Pfam" id="PF00891"/>
    </source>
</evidence>
<evidence type="ECO:0000256" key="2">
    <source>
        <dbReference type="ARBA" id="ARBA00022679"/>
    </source>
</evidence>
<organism evidence="10 11">
    <name type="scientific">Paramuricea clavata</name>
    <name type="common">Red gorgonian</name>
    <name type="synonym">Violescent sea-whip</name>
    <dbReference type="NCBI Taxonomy" id="317549"/>
    <lineage>
        <taxon>Eukaryota</taxon>
        <taxon>Metazoa</taxon>
        <taxon>Cnidaria</taxon>
        <taxon>Anthozoa</taxon>
        <taxon>Octocorallia</taxon>
        <taxon>Malacalcyonacea</taxon>
        <taxon>Plexauridae</taxon>
        <taxon>Paramuricea</taxon>
    </lineage>
</organism>
<sequence>MSLVNAILTNLPKNDNFSAQDESLGHAQSQNEEAQVPLSFFNKNGASFPMKLAELMVLHRATKALATACNIGVFDYLDSDETAKSATEIAEHCKASVNGMTRLLQACVSLDLLRSVVTEGVQRFELTQDSKRHLTMKSPEALRGEIACIDMEYNLTGNLEHAVREGTTQWPRTLGLPEGGNLFDFVYSNEMFTLQFLAGMHGVSNVASPILVRGIDLSGYTKACDLGGGTGAFAYHAVAQYPQMTMSILELPPVVKASPHFTPPNLPMSQRSRVQFIPGDFFKDDLPQAELYVMGRILHNWGEDLCDILLEKAYKALPPGKMIAFKVIELYLYRRA</sequence>
<dbReference type="Gene3D" id="3.40.50.150">
    <property type="entry name" value="Vaccinia Virus protein VP39"/>
    <property type="match status" value="1"/>
</dbReference>
<evidence type="ECO:0000256" key="6">
    <source>
        <dbReference type="ARBA" id="ARBA00040730"/>
    </source>
</evidence>
<dbReference type="GO" id="GO:0032259">
    <property type="term" value="P:methylation"/>
    <property type="evidence" value="ECO:0007669"/>
    <property type="project" value="UniProtKB-KW"/>
</dbReference>
<dbReference type="InterPro" id="IPR012967">
    <property type="entry name" value="COMT_dimerisation"/>
</dbReference>
<dbReference type="EMBL" id="CACRXK020011957">
    <property type="protein sequence ID" value="CAB4022406.1"/>
    <property type="molecule type" value="Genomic_DNA"/>
</dbReference>
<evidence type="ECO:0000256" key="4">
    <source>
        <dbReference type="ARBA" id="ARBA00037645"/>
    </source>
</evidence>
<dbReference type="InterPro" id="IPR016461">
    <property type="entry name" value="COMT-like"/>
</dbReference>
<protein>
    <recommendedName>
        <fullName evidence="6">Acetylserotonin O-methyltransferase</fullName>
        <ecNumber evidence="5">2.1.1.4</ecNumber>
    </recommendedName>
    <alternativeName>
        <fullName evidence="7">Hydroxyindole O-methyltransferase</fullName>
    </alternativeName>
</protein>
<dbReference type="CDD" id="cd02440">
    <property type="entry name" value="AdoMet_MTases"/>
    <property type="match status" value="1"/>
</dbReference>
<dbReference type="InterPro" id="IPR029063">
    <property type="entry name" value="SAM-dependent_MTases_sf"/>
</dbReference>
<evidence type="ECO:0000256" key="3">
    <source>
        <dbReference type="ARBA" id="ARBA00022691"/>
    </source>
</evidence>
<evidence type="ECO:0000256" key="7">
    <source>
        <dbReference type="ARBA" id="ARBA00043054"/>
    </source>
</evidence>
<evidence type="ECO:0000259" key="9">
    <source>
        <dbReference type="Pfam" id="PF08100"/>
    </source>
</evidence>
<proteinExistence type="predicted"/>
<dbReference type="AlphaFoldDB" id="A0A6S7IX71"/>
<keyword evidence="3" id="KW-0949">S-adenosyl-L-methionine</keyword>
<reference evidence="10" key="1">
    <citation type="submission" date="2020-04" db="EMBL/GenBank/DDBJ databases">
        <authorList>
            <person name="Alioto T."/>
            <person name="Alioto T."/>
            <person name="Gomez Garrido J."/>
        </authorList>
    </citation>
    <scope>NUCLEOTIDE SEQUENCE</scope>
    <source>
        <strain evidence="10">A484AB</strain>
    </source>
</reference>
<evidence type="ECO:0000313" key="10">
    <source>
        <dbReference type="EMBL" id="CAB4022406.1"/>
    </source>
</evidence>
<dbReference type="EC" id="2.1.1.4" evidence="5"/>
<comment type="caution">
    <text evidence="10">The sequence shown here is derived from an EMBL/GenBank/DDBJ whole genome shotgun (WGS) entry which is preliminary data.</text>
</comment>
<dbReference type="PANTHER" id="PTHR43712">
    <property type="entry name" value="PUTATIVE (AFU_ORTHOLOGUE AFUA_4G14580)-RELATED"/>
    <property type="match status" value="1"/>
</dbReference>
<dbReference type="PIRSF" id="PIRSF005739">
    <property type="entry name" value="O-mtase"/>
    <property type="match status" value="1"/>
</dbReference>
<dbReference type="InterPro" id="IPR001077">
    <property type="entry name" value="COMT_C"/>
</dbReference>
<keyword evidence="2" id="KW-0808">Transferase</keyword>
<dbReference type="PANTHER" id="PTHR43712:SF2">
    <property type="entry name" value="O-METHYLTRANSFERASE CICE"/>
    <property type="match status" value="1"/>
</dbReference>
<dbReference type="Gene3D" id="1.10.10.10">
    <property type="entry name" value="Winged helix-like DNA-binding domain superfamily/Winged helix DNA-binding domain"/>
    <property type="match status" value="1"/>
</dbReference>
<dbReference type="PROSITE" id="PS51683">
    <property type="entry name" value="SAM_OMT_II"/>
    <property type="match status" value="1"/>
</dbReference>
<dbReference type="SUPFAM" id="SSF46785">
    <property type="entry name" value="Winged helix' DNA-binding domain"/>
    <property type="match status" value="1"/>
</dbReference>
<dbReference type="Pfam" id="PF08100">
    <property type="entry name" value="Dimerisation"/>
    <property type="match status" value="1"/>
</dbReference>
<comment type="function">
    <text evidence="4">Catalyzes the transfer of a methyl group onto N-acetylserotonin, producing melatonin (N-acetyl-5-methoxytryptamine).</text>
</comment>
<accession>A0A6S7IX71</accession>
<dbReference type="InterPro" id="IPR036388">
    <property type="entry name" value="WH-like_DNA-bd_sf"/>
</dbReference>
<keyword evidence="11" id="KW-1185">Reference proteome</keyword>
<dbReference type="GO" id="GO:0046983">
    <property type="term" value="F:protein dimerization activity"/>
    <property type="evidence" value="ECO:0007669"/>
    <property type="project" value="InterPro"/>
</dbReference>
<evidence type="ECO:0000313" key="11">
    <source>
        <dbReference type="Proteomes" id="UP001152795"/>
    </source>
</evidence>
<evidence type="ECO:0000256" key="1">
    <source>
        <dbReference type="ARBA" id="ARBA00022603"/>
    </source>
</evidence>
<dbReference type="OrthoDB" id="10267058at2759"/>
<feature type="domain" description="O-methyltransferase dimerisation" evidence="9">
    <location>
        <begin position="54"/>
        <end position="135"/>
    </location>
</feature>